<evidence type="ECO:0000313" key="2">
    <source>
        <dbReference type="EMBL" id="NOU59229.1"/>
    </source>
</evidence>
<proteinExistence type="predicted"/>
<dbReference type="Pfam" id="PF00534">
    <property type="entry name" value="Glycos_transf_1"/>
    <property type="match status" value="1"/>
</dbReference>
<evidence type="ECO:0000259" key="1">
    <source>
        <dbReference type="Pfam" id="PF00534"/>
    </source>
</evidence>
<evidence type="ECO:0000313" key="3">
    <source>
        <dbReference type="Proteomes" id="UP000732105"/>
    </source>
</evidence>
<keyword evidence="3" id="KW-1185">Reference proteome</keyword>
<feature type="domain" description="Glycosyl transferase family 1" evidence="1">
    <location>
        <begin position="197"/>
        <end position="343"/>
    </location>
</feature>
<comment type="caution">
    <text evidence="2">The sequence shown here is derived from an EMBL/GenBank/DDBJ whole genome shotgun (WGS) entry which is preliminary data.</text>
</comment>
<dbReference type="Proteomes" id="UP000732105">
    <property type="component" value="Unassembled WGS sequence"/>
</dbReference>
<dbReference type="RefSeq" id="WP_171594498.1">
    <property type="nucleotide sequence ID" value="NZ_RZNH01000005.1"/>
</dbReference>
<reference evidence="2 3" key="1">
    <citation type="submission" date="2018-12" db="EMBL/GenBank/DDBJ databases">
        <title>Marinifilum JC070 sp. nov., a marine bacterium isolated from Yongle Blue Hole in the South China Sea.</title>
        <authorList>
            <person name="Fu T."/>
        </authorList>
    </citation>
    <scope>NUCLEOTIDE SEQUENCE [LARGE SCALE GENOMIC DNA]</scope>
    <source>
        <strain evidence="2 3">JC070</strain>
    </source>
</reference>
<dbReference type="EMBL" id="RZNH01000005">
    <property type="protein sequence ID" value="NOU59229.1"/>
    <property type="molecule type" value="Genomic_DNA"/>
</dbReference>
<organism evidence="2 3">
    <name type="scientific">Marinifilum caeruleilacunae</name>
    <dbReference type="NCBI Taxonomy" id="2499076"/>
    <lineage>
        <taxon>Bacteria</taxon>
        <taxon>Pseudomonadati</taxon>
        <taxon>Bacteroidota</taxon>
        <taxon>Bacteroidia</taxon>
        <taxon>Marinilabiliales</taxon>
        <taxon>Marinifilaceae</taxon>
    </lineage>
</organism>
<dbReference type="Gene3D" id="3.40.50.2000">
    <property type="entry name" value="Glycogen Phosphorylase B"/>
    <property type="match status" value="2"/>
</dbReference>
<name>A0ABX1WSZ4_9BACT</name>
<dbReference type="PANTHER" id="PTHR12526">
    <property type="entry name" value="GLYCOSYLTRANSFERASE"/>
    <property type="match status" value="1"/>
</dbReference>
<dbReference type="SUPFAM" id="SSF53756">
    <property type="entry name" value="UDP-Glycosyltransferase/glycogen phosphorylase"/>
    <property type="match status" value="1"/>
</dbReference>
<accession>A0ABX1WSZ4</accession>
<protein>
    <submittedName>
        <fullName evidence="2">Glycosyltransferase</fullName>
    </submittedName>
</protein>
<dbReference type="InterPro" id="IPR001296">
    <property type="entry name" value="Glyco_trans_1"/>
</dbReference>
<gene>
    <name evidence="2" type="ORF">ELS83_05310</name>
</gene>
<dbReference type="PANTHER" id="PTHR12526:SF630">
    <property type="entry name" value="GLYCOSYLTRANSFERASE"/>
    <property type="match status" value="1"/>
</dbReference>
<sequence length="372" mass="43246">MINKDKKILIISAWLPGGGVETVISNFSRIMSAKGYEIKVVSLSDYLEWNWFENKEFTISFYPVFKKENEINIFNAISNFRKVYKILQKEIKEYSPSNILITHTLLGLFVRKLKSHFDTSIYYWPMNTVFNTNTQGNKMFNHIYSFLKRKYVWYMVKPFDGAICISSQIQEQLSYIDETPAFLTFAPVNQRTQIALNESPGSPHFIFIGRIDQRKNLCFLLESLAQIKLDNWKLDIVGEGPEKERAFELSKSLGIQDNINWIGLRFPPFSEKPSYTSIIMTSLSEGFPMVIIDALLSGIPVICPSHLSIYNDAILESENGYGYEENSHESLKHVIEKIYYQREVYNGKHISEQCLNNFGDNEFFKRFLEILN</sequence>